<evidence type="ECO:0000256" key="2">
    <source>
        <dbReference type="ARBA" id="ARBA00012438"/>
    </source>
</evidence>
<evidence type="ECO:0000256" key="9">
    <source>
        <dbReference type="SAM" id="Phobius"/>
    </source>
</evidence>
<dbReference type="GO" id="GO:0000155">
    <property type="term" value="F:phosphorelay sensor kinase activity"/>
    <property type="evidence" value="ECO:0007669"/>
    <property type="project" value="InterPro"/>
</dbReference>
<keyword evidence="5" id="KW-0547">Nucleotide-binding</keyword>
<dbReference type="InterPro" id="IPR036890">
    <property type="entry name" value="HATPase_C_sf"/>
</dbReference>
<gene>
    <name evidence="11" type="ORF">Cflav_PD4971</name>
</gene>
<dbReference type="GO" id="GO:0016020">
    <property type="term" value="C:membrane"/>
    <property type="evidence" value="ECO:0007669"/>
    <property type="project" value="InterPro"/>
</dbReference>
<keyword evidence="9" id="KW-0472">Membrane</keyword>
<dbReference type="PANTHER" id="PTHR24421:SF10">
    <property type="entry name" value="NITRATE_NITRITE SENSOR PROTEIN NARQ"/>
    <property type="match status" value="1"/>
</dbReference>
<dbReference type="SMART" id="SM00387">
    <property type="entry name" value="HATPase_c"/>
    <property type="match status" value="1"/>
</dbReference>
<keyword evidence="12" id="KW-1185">Reference proteome</keyword>
<dbReference type="AlphaFoldDB" id="B9XCZ0"/>
<dbReference type="Gene3D" id="2.60.120.260">
    <property type="entry name" value="Galactose-binding domain-like"/>
    <property type="match status" value="1"/>
</dbReference>
<organism evidence="11 12">
    <name type="scientific">Pedosphaera parvula (strain Ellin514)</name>
    <dbReference type="NCBI Taxonomy" id="320771"/>
    <lineage>
        <taxon>Bacteria</taxon>
        <taxon>Pseudomonadati</taxon>
        <taxon>Verrucomicrobiota</taxon>
        <taxon>Pedosphaerae</taxon>
        <taxon>Pedosphaerales</taxon>
        <taxon>Pedosphaeraceae</taxon>
        <taxon>Pedosphaera</taxon>
    </lineage>
</organism>
<dbReference type="GO" id="GO:0005524">
    <property type="term" value="F:ATP binding"/>
    <property type="evidence" value="ECO:0007669"/>
    <property type="project" value="UniProtKB-KW"/>
</dbReference>
<evidence type="ECO:0000256" key="7">
    <source>
        <dbReference type="ARBA" id="ARBA00022840"/>
    </source>
</evidence>
<keyword evidence="4" id="KW-0808">Transferase</keyword>
<evidence type="ECO:0000256" key="3">
    <source>
        <dbReference type="ARBA" id="ARBA00022553"/>
    </source>
</evidence>
<evidence type="ECO:0000256" key="1">
    <source>
        <dbReference type="ARBA" id="ARBA00000085"/>
    </source>
</evidence>
<keyword evidence="9" id="KW-0812">Transmembrane</keyword>
<name>B9XCZ0_PEDPL</name>
<dbReference type="Pfam" id="PF02518">
    <property type="entry name" value="HATPase_c"/>
    <property type="match status" value="1"/>
</dbReference>
<keyword evidence="3" id="KW-0597">Phosphoprotein</keyword>
<dbReference type="PANTHER" id="PTHR24421">
    <property type="entry name" value="NITRATE/NITRITE SENSOR PROTEIN NARX-RELATED"/>
    <property type="match status" value="1"/>
</dbReference>
<dbReference type="RefSeq" id="WP_007413688.1">
    <property type="nucleotide sequence ID" value="NZ_ABOX02000005.1"/>
</dbReference>
<feature type="domain" description="Histidine kinase" evidence="10">
    <location>
        <begin position="278"/>
        <end position="470"/>
    </location>
</feature>
<dbReference type="InterPro" id="IPR003594">
    <property type="entry name" value="HATPase_dom"/>
</dbReference>
<dbReference type="STRING" id="320771.Cflav_PD4971"/>
<accession>B9XCZ0</accession>
<dbReference type="OrthoDB" id="9813394at2"/>
<dbReference type="PROSITE" id="PS50109">
    <property type="entry name" value="HIS_KIN"/>
    <property type="match status" value="1"/>
</dbReference>
<keyword evidence="8" id="KW-0902">Two-component regulatory system</keyword>
<dbReference type="Gene3D" id="3.30.565.10">
    <property type="entry name" value="Histidine kinase-like ATPase, C-terminal domain"/>
    <property type="match status" value="1"/>
</dbReference>
<comment type="caution">
    <text evidence="11">The sequence shown here is derived from an EMBL/GenBank/DDBJ whole genome shotgun (WGS) entry which is preliminary data.</text>
</comment>
<keyword evidence="7" id="KW-0067">ATP-binding</keyword>
<evidence type="ECO:0000259" key="10">
    <source>
        <dbReference type="PROSITE" id="PS50109"/>
    </source>
</evidence>
<dbReference type="Proteomes" id="UP000003688">
    <property type="component" value="Unassembled WGS sequence"/>
</dbReference>
<evidence type="ECO:0000256" key="8">
    <source>
        <dbReference type="ARBA" id="ARBA00023012"/>
    </source>
</evidence>
<feature type="transmembrane region" description="Helical" evidence="9">
    <location>
        <begin position="235"/>
        <end position="256"/>
    </location>
</feature>
<keyword evidence="9" id="KW-1133">Transmembrane helix</keyword>
<dbReference type="InterPro" id="IPR005467">
    <property type="entry name" value="His_kinase_dom"/>
</dbReference>
<dbReference type="EMBL" id="ABOX02000005">
    <property type="protein sequence ID" value="EEF62336.1"/>
    <property type="molecule type" value="Genomic_DNA"/>
</dbReference>
<evidence type="ECO:0000313" key="12">
    <source>
        <dbReference type="Proteomes" id="UP000003688"/>
    </source>
</evidence>
<dbReference type="InterPro" id="IPR011712">
    <property type="entry name" value="Sig_transdc_His_kin_sub3_dim/P"/>
</dbReference>
<evidence type="ECO:0000256" key="6">
    <source>
        <dbReference type="ARBA" id="ARBA00022777"/>
    </source>
</evidence>
<evidence type="ECO:0000256" key="5">
    <source>
        <dbReference type="ARBA" id="ARBA00022741"/>
    </source>
</evidence>
<dbReference type="Gene3D" id="1.20.5.1930">
    <property type="match status" value="1"/>
</dbReference>
<evidence type="ECO:0000256" key="4">
    <source>
        <dbReference type="ARBA" id="ARBA00022679"/>
    </source>
</evidence>
<reference evidence="11 12" key="1">
    <citation type="journal article" date="2011" name="J. Bacteriol.">
        <title>Genome sequence of 'Pedosphaera parvula' Ellin514, an aerobic Verrucomicrobial isolate from pasture soil.</title>
        <authorList>
            <person name="Kant R."/>
            <person name="van Passel M.W."/>
            <person name="Sangwan P."/>
            <person name="Palva A."/>
            <person name="Lucas S."/>
            <person name="Copeland A."/>
            <person name="Lapidus A."/>
            <person name="Glavina Del Rio T."/>
            <person name="Dalin E."/>
            <person name="Tice H."/>
            <person name="Bruce D."/>
            <person name="Goodwin L."/>
            <person name="Pitluck S."/>
            <person name="Chertkov O."/>
            <person name="Larimer F.W."/>
            <person name="Land M.L."/>
            <person name="Hauser L."/>
            <person name="Brettin T.S."/>
            <person name="Detter J.C."/>
            <person name="Han S."/>
            <person name="de Vos W.M."/>
            <person name="Janssen P.H."/>
            <person name="Smidt H."/>
        </authorList>
    </citation>
    <scope>NUCLEOTIDE SEQUENCE [LARGE SCALE GENOMIC DNA]</scope>
    <source>
        <strain evidence="11 12">Ellin514</strain>
    </source>
</reference>
<sequence length="508" mass="57396" precursor="true">MWRNPKNCVPAGKGFGFLTGAMCGVLLLGILRAGGQTPVPNDTQYSVINSIPAPLHSVLDATNAVGSWIWDKETQDKQTCRFWRVFEVPRDNPVVRAEMRITADNGYDVFLDGRKVGHGIDWKWLSTYDLSYVLPPGKHVLAIEAFNEGQKAGLILGLRMQLTDGRVLEVASDRSWYVVPDEGEGWRSKEHPLSRWYPAIVVGVVGDPPWWKTPVSTVIVPPIQPLTLHFWGSTWFQVVILSLCGMAMVICLRLMAKVALQSKEQKLLQLERNRIARDIHDDLGARLTELVLLGEVAQSERRTEPETLAQIDQICERARGVLGAIDEIVWVVNSRRDTLKDFVTYVCKYAQLFLRSSNIRCRLDIEPDLPSITFDLPVRRNLLLAVKEALNNAAKHSQATELFLRVHRDGMMLRVIVEDNGVGFEPAEANLERNGLTNMGQRMKELGGEYRVVSRPGNGSRIEFLMPLENQRLRSNWFGWLWRIFTAKVAPVQEKEKITPAEASQPTQ</sequence>
<dbReference type="InterPro" id="IPR008979">
    <property type="entry name" value="Galactose-bd-like_sf"/>
</dbReference>
<dbReference type="EC" id="2.7.13.3" evidence="2"/>
<protein>
    <recommendedName>
        <fullName evidence="2">histidine kinase</fullName>
        <ecNumber evidence="2">2.7.13.3</ecNumber>
    </recommendedName>
</protein>
<comment type="catalytic activity">
    <reaction evidence="1">
        <text>ATP + protein L-histidine = ADP + protein N-phospho-L-histidine.</text>
        <dbReference type="EC" id="2.7.13.3"/>
    </reaction>
</comment>
<dbReference type="InterPro" id="IPR050482">
    <property type="entry name" value="Sensor_HK_TwoCompSys"/>
</dbReference>
<dbReference type="SUPFAM" id="SSF55874">
    <property type="entry name" value="ATPase domain of HSP90 chaperone/DNA topoisomerase II/histidine kinase"/>
    <property type="match status" value="1"/>
</dbReference>
<dbReference type="CDD" id="cd16917">
    <property type="entry name" value="HATPase_UhpB-NarQ-NarX-like"/>
    <property type="match status" value="1"/>
</dbReference>
<evidence type="ECO:0000313" key="11">
    <source>
        <dbReference type="EMBL" id="EEF62336.1"/>
    </source>
</evidence>
<dbReference type="GO" id="GO:0046983">
    <property type="term" value="F:protein dimerization activity"/>
    <property type="evidence" value="ECO:0007669"/>
    <property type="project" value="InterPro"/>
</dbReference>
<dbReference type="Pfam" id="PF07730">
    <property type="entry name" value="HisKA_3"/>
    <property type="match status" value="1"/>
</dbReference>
<proteinExistence type="predicted"/>
<keyword evidence="6 11" id="KW-0418">Kinase</keyword>
<dbReference type="SUPFAM" id="SSF49785">
    <property type="entry name" value="Galactose-binding domain-like"/>
    <property type="match status" value="1"/>
</dbReference>